<dbReference type="Proteomes" id="UP000326936">
    <property type="component" value="Chromosome"/>
</dbReference>
<dbReference type="KEGG" id="vaq:FIV01_08485"/>
<protein>
    <submittedName>
        <fullName evidence="3">Uncharacterized protein</fullName>
    </submittedName>
</protein>
<sequence length="789" mass="89264" precursor="true">MFFKKSKILTGLLLASFGVAANPWSDFYDVSIPSYMPGQTKEVTDVSSRKVVRQAMLLDSAELNRTFEQYPDRGRYIFIADTLLLDEVVSQNIQGKHIVILARSIQGEGLIGFSQLEDANTSVTIIADKIEAGILITSHTGTVTRVEEQGENFKFTYRNLLGRETVSYDSESIESTIVQLNEDRDYIFNLAYDYGLSAYDSKPQLSIDILEWYANLLASSDALINEENTWNFDDTFRALKSLSLFYSSSQKDQNFVPVLDLNLYSNSYSQILDAMEAFQSEYDQFENHQNDIQARKDSARLMLDKLDNALSAQQAIIENQERQIASFQNSIESKIEGFKDQEGAVEVAKQNFRQGIIDYQRKFIAGIAIEVFSSLADLGSSVISAFTIGPAGIESAAQAIGDAAQDAQQAVTISKRLEQLSKDIKKIKDLSANLETILKLIKSNQLTAELNGLMRETEIDIPDLGSSSTGWELARIDIDTALGAAQELGVLGTREYKNELNKLMTWGSSVSGLQVKAVIATYRLTELQLAKEAIEKDYDSVVQYINDLDTDEQALQEVEQYLFRAYNLFKRPLYGAMLNYNAAYKYHTFEDSTVTPRINASYLEYNQNLVSMDEQLTHAIEGFYENPPQSFSIDADINDQAILDQLKETGEFSFIINEQNHETFGKGIFNNKERVRLDSIGVEIFGPELADGRYEFQLTHTGEFRDFHKGQSYIFNTKESHRIYSYDKEGDEYNVITPGDISENFGKFIFKPTPFSTWTVKLFEHEKVDLSKVENIKLSFSGEWITPEF</sequence>
<reference evidence="3 4" key="1">
    <citation type="submission" date="2019-10" db="EMBL/GenBank/DDBJ databases">
        <title>Complete genome sequence of Vibrio sp. strain THAF100, isolated from non-filtered water from the water column of tank 6 of a marine aquarium containing stony-coral fragments. Water maintained at 26 degree C.</title>
        <authorList>
            <person name="Ruckert C."/>
            <person name="Franco A."/>
            <person name="Kalinowski J."/>
            <person name="Glaeser S."/>
        </authorList>
    </citation>
    <scope>NUCLEOTIDE SEQUENCE [LARGE SCALE GENOMIC DNA]</scope>
    <source>
        <strain evidence="3 4">THAF100</strain>
    </source>
</reference>
<gene>
    <name evidence="3" type="ORF">FIV01_08485</name>
</gene>
<keyword evidence="2" id="KW-0732">Signal</keyword>
<evidence type="ECO:0000313" key="3">
    <source>
        <dbReference type="EMBL" id="QFT26463.1"/>
    </source>
</evidence>
<feature type="signal peptide" evidence="2">
    <location>
        <begin position="1"/>
        <end position="20"/>
    </location>
</feature>
<dbReference type="AlphaFoldDB" id="A0A5P9CKK0"/>
<feature type="chain" id="PRO_5025049804" evidence="2">
    <location>
        <begin position="21"/>
        <end position="789"/>
    </location>
</feature>
<evidence type="ECO:0000256" key="2">
    <source>
        <dbReference type="SAM" id="SignalP"/>
    </source>
</evidence>
<evidence type="ECO:0000313" key="4">
    <source>
        <dbReference type="Proteomes" id="UP000326936"/>
    </source>
</evidence>
<dbReference type="EMBL" id="CP045350">
    <property type="protein sequence ID" value="QFT26463.1"/>
    <property type="molecule type" value="Genomic_DNA"/>
</dbReference>
<dbReference type="OrthoDB" id="4496929at2"/>
<dbReference type="PANTHER" id="PTHR34714:SF2">
    <property type="entry name" value="EGF-LIKE DOMAIN-CONTAINING PROTEIN"/>
    <property type="match status" value="1"/>
</dbReference>
<feature type="coiled-coil region" evidence="1">
    <location>
        <begin position="275"/>
        <end position="330"/>
    </location>
</feature>
<evidence type="ECO:0000256" key="1">
    <source>
        <dbReference type="SAM" id="Coils"/>
    </source>
</evidence>
<organism evidence="3 4">
    <name type="scientific">Vibrio aquimaris</name>
    <dbReference type="NCBI Taxonomy" id="2587862"/>
    <lineage>
        <taxon>Bacteria</taxon>
        <taxon>Pseudomonadati</taxon>
        <taxon>Pseudomonadota</taxon>
        <taxon>Gammaproteobacteria</taxon>
        <taxon>Vibrionales</taxon>
        <taxon>Vibrionaceae</taxon>
        <taxon>Vibrio</taxon>
    </lineage>
</organism>
<dbReference type="RefSeq" id="WP_152430607.1">
    <property type="nucleotide sequence ID" value="NZ_CBCSDK010000004.1"/>
</dbReference>
<name>A0A5P9CKK0_9VIBR</name>
<keyword evidence="1" id="KW-0175">Coiled coil</keyword>
<accession>A0A5P9CKK0</accession>
<proteinExistence type="predicted"/>
<keyword evidence="4" id="KW-1185">Reference proteome</keyword>
<dbReference type="PANTHER" id="PTHR34714">
    <property type="entry name" value="EGF-LIKE DOMAIN-CONTAINING PROTEIN"/>
    <property type="match status" value="1"/>
</dbReference>